<dbReference type="PROSITE" id="PS51192">
    <property type="entry name" value="HELICASE_ATP_BIND_1"/>
    <property type="match status" value="1"/>
</dbReference>
<dbReference type="SMART" id="SM00958">
    <property type="entry name" value="SecA_PP_bind"/>
    <property type="match status" value="1"/>
</dbReference>
<gene>
    <name evidence="16" type="primary">secA2</name>
    <name evidence="12" type="synonym">secA</name>
    <name evidence="16" type="ORF">HHH54_08310</name>
</gene>
<dbReference type="InterPro" id="IPR014018">
    <property type="entry name" value="SecA_motor_DEAD"/>
</dbReference>
<feature type="binding site" evidence="12">
    <location>
        <begin position="102"/>
        <end position="106"/>
    </location>
    <ligand>
        <name>ATP</name>
        <dbReference type="ChEBI" id="CHEBI:30616"/>
    </ligand>
</feature>
<evidence type="ECO:0000313" key="16">
    <source>
        <dbReference type="EMBL" id="MBI5975598.1"/>
    </source>
</evidence>
<evidence type="ECO:0000256" key="5">
    <source>
        <dbReference type="ARBA" id="ARBA00022490"/>
    </source>
</evidence>
<dbReference type="InterPro" id="IPR036670">
    <property type="entry name" value="SecA_X-link_sf"/>
</dbReference>
<feature type="domain" description="Helicase C-terminal" evidence="14">
    <location>
        <begin position="421"/>
        <end position="583"/>
    </location>
</feature>
<dbReference type="PANTHER" id="PTHR30612">
    <property type="entry name" value="SECA INNER MEMBRANE COMPONENT OF SEC PROTEIN SECRETION SYSTEM"/>
    <property type="match status" value="1"/>
</dbReference>
<dbReference type="CDD" id="cd18803">
    <property type="entry name" value="SF2_C_secA"/>
    <property type="match status" value="1"/>
</dbReference>
<feature type="domain" description="SecA family profile" evidence="15">
    <location>
        <begin position="1"/>
        <end position="574"/>
    </location>
</feature>
<keyword evidence="4 12" id="KW-1003">Cell membrane</keyword>
<evidence type="ECO:0000313" key="17">
    <source>
        <dbReference type="Proteomes" id="UP000751852"/>
    </source>
</evidence>
<dbReference type="InterPro" id="IPR011115">
    <property type="entry name" value="SecA_DEAD"/>
</dbReference>
<dbReference type="SUPFAM" id="SSF81886">
    <property type="entry name" value="Helical scaffold and wing domains of SecA"/>
    <property type="match status" value="1"/>
</dbReference>
<evidence type="ECO:0000256" key="4">
    <source>
        <dbReference type="ARBA" id="ARBA00022475"/>
    </source>
</evidence>
<dbReference type="Proteomes" id="UP000751852">
    <property type="component" value="Unassembled WGS sequence"/>
</dbReference>
<keyword evidence="7 12" id="KW-0067">ATP-binding</keyword>
<dbReference type="Pfam" id="PF07517">
    <property type="entry name" value="SecA_DEAD"/>
    <property type="match status" value="1"/>
</dbReference>
<evidence type="ECO:0000256" key="7">
    <source>
        <dbReference type="ARBA" id="ARBA00022840"/>
    </source>
</evidence>
<dbReference type="CDD" id="cd17928">
    <property type="entry name" value="DEXDc_SecA"/>
    <property type="match status" value="1"/>
</dbReference>
<dbReference type="SMART" id="SM00957">
    <property type="entry name" value="SecA_DEAD"/>
    <property type="match status" value="1"/>
</dbReference>
<dbReference type="InterPro" id="IPR001650">
    <property type="entry name" value="Helicase_C-like"/>
</dbReference>
<dbReference type="EC" id="7.4.2.8" evidence="12"/>
<comment type="subcellular location">
    <subcellularLocation>
        <location evidence="12">Cell membrane</location>
        <topology evidence="12">Peripheral membrane protein</topology>
        <orientation evidence="12">Cytoplasmic side</orientation>
    </subcellularLocation>
    <subcellularLocation>
        <location evidence="12">Cytoplasm</location>
    </subcellularLocation>
    <subcellularLocation>
        <location evidence="1">Membrane</location>
        <topology evidence="1">Peripheral membrane protein</topology>
    </subcellularLocation>
    <text evidence="12">Distribution is 50-50.</text>
</comment>
<dbReference type="InterPro" id="IPR011130">
    <property type="entry name" value="SecA_preprotein_X-link_dom"/>
</dbReference>
<feature type="domain" description="Helicase ATP-binding" evidence="13">
    <location>
        <begin position="86"/>
        <end position="250"/>
    </location>
</feature>
<protein>
    <recommendedName>
        <fullName evidence="12">Protein translocase subunit SecA</fullName>
        <ecNumber evidence="12">7.4.2.8</ecNumber>
    </recommendedName>
</protein>
<evidence type="ECO:0000259" key="13">
    <source>
        <dbReference type="PROSITE" id="PS51192"/>
    </source>
</evidence>
<dbReference type="PROSITE" id="PS51194">
    <property type="entry name" value="HELICASE_CTER"/>
    <property type="match status" value="1"/>
</dbReference>
<evidence type="ECO:0000256" key="1">
    <source>
        <dbReference type="ARBA" id="ARBA00004170"/>
    </source>
</evidence>
<comment type="similarity">
    <text evidence="2 12">Belongs to the SecA family.</text>
</comment>
<dbReference type="InterPro" id="IPR036266">
    <property type="entry name" value="SecA_Wing/Scaffold_sf"/>
</dbReference>
<dbReference type="Gene3D" id="1.10.3060.10">
    <property type="entry name" value="Helical scaffold and wing domains of SecA"/>
    <property type="match status" value="1"/>
</dbReference>
<evidence type="ECO:0000256" key="11">
    <source>
        <dbReference type="ARBA" id="ARBA00023136"/>
    </source>
</evidence>
<evidence type="ECO:0000256" key="10">
    <source>
        <dbReference type="ARBA" id="ARBA00023010"/>
    </source>
</evidence>
<feature type="binding site" evidence="12">
    <location>
        <position position="84"/>
    </location>
    <ligand>
        <name>ATP</name>
        <dbReference type="ChEBI" id="CHEBI:30616"/>
    </ligand>
</feature>
<accession>A0ABS0TCY6</accession>
<dbReference type="InterPro" id="IPR000185">
    <property type="entry name" value="SecA"/>
</dbReference>
<keyword evidence="6 12" id="KW-0547">Nucleotide-binding</keyword>
<feature type="binding site" evidence="12">
    <location>
        <position position="496"/>
    </location>
    <ligand>
        <name>ATP</name>
        <dbReference type="ChEBI" id="CHEBI:30616"/>
    </ligand>
</feature>
<keyword evidence="8 12" id="KW-0653">Protein transport</keyword>
<evidence type="ECO:0000256" key="12">
    <source>
        <dbReference type="HAMAP-Rule" id="MF_01382"/>
    </source>
</evidence>
<keyword evidence="17" id="KW-1185">Reference proteome</keyword>
<name>A0ABS0TCY6_9STAP</name>
<sequence length="797" mass="91738">MSNNIQHIINQKRINRLKRTLKKINQYQAEFETLSDEALQHKTAQFKQALKDKTHTLDDLLPVAYAVVREASRRVLGMFPKDVQVLGAIVLHEGNMAEMQTGEGKTLTATMPLYLNGLTGKGAYLITTNDYLAKRDYLEMKPLFEWLGLTIALGFVDIPDYEYEPDEKKEIYRHDIVYTTNGRLGFDYLIDNLADGHEGKFLPPLYYGIIDEVDSIILDSAQTPLVISGAPRLQSNLFRIVKAFVETLEKETHFEVETVKKEIWLTDAGIEKANAYFGIPNLYDADYFDLVRNINLALRARYLFEANMDYFVYNGEVVLIDRITGRMMPGTKLQSGLHQAIEAKEEIEISKDMSVMATITFQNLFKEFEQFAGMSATSKLGEEEFLELYSKIVVQIPTDRPIERIDYPDRVFINALRKNEAILARVEALHEMQRPVLLITRTAEVAEYFSNALFEKDIPNNLLIAQNVAKEAQMIAEAGHLNAVTVATSMAGRGTDIKLEDGVKELGGLAVIVTEHMENSRVDRQLRGRSGRQGDPGSSQIYISLDDYLVKRWGKSKLLEQSRLDEMSPDDLEQSKIFQRRVNKVVRNAQRVAEEQGMRAREMANEYEKSLSIQRNLIYQERNRILNLWNRTDLNLSDIARDVFRHDLPKSSELTEAYVVEYIYKHLSFQFKKDLSDINIKRKKEVIEYLVALFEERLDHQQAKLNNDYLFTRFVQKAILKAIDSNWMIQVDYLQQLKASVNNRQHGQRNAIFEYHRVALASFDAMKLQIKADIIQYLCQSVTTFDKKGKLVVHFPS</sequence>
<keyword evidence="9 12" id="KW-1278">Translocase</keyword>
<evidence type="ECO:0000259" key="15">
    <source>
        <dbReference type="PROSITE" id="PS51196"/>
    </source>
</evidence>
<dbReference type="Pfam" id="PF01043">
    <property type="entry name" value="SecA_PP_bind"/>
    <property type="match status" value="1"/>
</dbReference>
<dbReference type="InterPro" id="IPR011116">
    <property type="entry name" value="SecA_Wing/Scaffold"/>
</dbReference>
<dbReference type="RefSeq" id="WP_198618373.1">
    <property type="nucleotide sequence ID" value="NZ_JABANU010000020.1"/>
</dbReference>
<dbReference type="InterPro" id="IPR014001">
    <property type="entry name" value="Helicase_ATP-bd"/>
</dbReference>
<dbReference type="PRINTS" id="PR00906">
    <property type="entry name" value="SECA"/>
</dbReference>
<keyword evidence="3 12" id="KW-0813">Transport</keyword>
<dbReference type="InterPro" id="IPR022490">
    <property type="entry name" value="SecA2"/>
</dbReference>
<comment type="function">
    <text evidence="12">Part of the Sec protein translocase complex. Interacts with the SecYEG preprotein conducting channel. Has a central role in coupling the hydrolysis of ATP to the transfer of proteins into and across the cell membrane, serving as an ATP-driven molecular motor driving the stepwise translocation of polypeptide chains across the membrane.</text>
</comment>
<dbReference type="InterPro" id="IPR044722">
    <property type="entry name" value="SecA_SF2_C"/>
</dbReference>
<dbReference type="InterPro" id="IPR027417">
    <property type="entry name" value="P-loop_NTPase"/>
</dbReference>
<dbReference type="NCBIfam" id="NF006630">
    <property type="entry name" value="PRK09200.1"/>
    <property type="match status" value="1"/>
</dbReference>
<dbReference type="HAMAP" id="MF_01382">
    <property type="entry name" value="SecA"/>
    <property type="match status" value="1"/>
</dbReference>
<proteinExistence type="inferred from homology"/>
<comment type="catalytic activity">
    <reaction evidence="12">
        <text>ATP + H2O + cellular proteinSide 1 = ADP + phosphate + cellular proteinSide 2.</text>
        <dbReference type="EC" id="7.4.2.8"/>
    </reaction>
</comment>
<dbReference type="Pfam" id="PF07516">
    <property type="entry name" value="SecA_SW"/>
    <property type="match status" value="1"/>
</dbReference>
<comment type="subunit">
    <text evidence="12">Monomer and homodimer. Part of the essential Sec protein translocation apparatus which comprises SecA, SecYEG and auxiliary proteins SecDF. Other proteins may also be involved.</text>
</comment>
<dbReference type="NCBIfam" id="TIGR03714">
    <property type="entry name" value="secA2"/>
    <property type="match status" value="1"/>
</dbReference>
<dbReference type="SUPFAM" id="SSF52540">
    <property type="entry name" value="P-loop containing nucleoside triphosphate hydrolases"/>
    <property type="match status" value="2"/>
</dbReference>
<evidence type="ECO:0000256" key="3">
    <source>
        <dbReference type="ARBA" id="ARBA00022448"/>
    </source>
</evidence>
<dbReference type="PROSITE" id="PS51196">
    <property type="entry name" value="SECA_MOTOR_DEAD"/>
    <property type="match status" value="1"/>
</dbReference>
<evidence type="ECO:0000256" key="6">
    <source>
        <dbReference type="ARBA" id="ARBA00022741"/>
    </source>
</evidence>
<reference evidence="16 17" key="1">
    <citation type="submission" date="2020-04" db="EMBL/GenBank/DDBJ databases">
        <title>Staphylococcus species from domestic dog.</title>
        <authorList>
            <person name="Paterson G.K."/>
        </authorList>
    </citation>
    <scope>NUCLEOTIDE SEQUENCE [LARGE SCALE GENOMIC DNA]</scope>
    <source>
        <strain evidence="16 17">H16/1A</strain>
    </source>
</reference>
<comment type="caution">
    <text evidence="16">The sequence shown here is derived from an EMBL/GenBank/DDBJ whole genome shotgun (WGS) entry which is preliminary data.</text>
</comment>
<keyword evidence="10 12" id="KW-0811">Translocation</keyword>
<evidence type="ECO:0000256" key="2">
    <source>
        <dbReference type="ARBA" id="ARBA00007650"/>
    </source>
</evidence>
<evidence type="ECO:0000256" key="9">
    <source>
        <dbReference type="ARBA" id="ARBA00022967"/>
    </source>
</evidence>
<keyword evidence="11 12" id="KW-0472">Membrane</keyword>
<organism evidence="16 17">
    <name type="scientific">Staphylococcus canis</name>
    <dbReference type="NCBI Taxonomy" id="2724942"/>
    <lineage>
        <taxon>Bacteria</taxon>
        <taxon>Bacillati</taxon>
        <taxon>Bacillota</taxon>
        <taxon>Bacilli</taxon>
        <taxon>Bacillales</taxon>
        <taxon>Staphylococcaceae</taxon>
        <taxon>Staphylococcus</taxon>
    </lineage>
</organism>
<dbReference type="Gene3D" id="3.40.50.300">
    <property type="entry name" value="P-loop containing nucleotide triphosphate hydrolases"/>
    <property type="match status" value="2"/>
</dbReference>
<dbReference type="SUPFAM" id="SSF81767">
    <property type="entry name" value="Pre-protein crosslinking domain of SecA"/>
    <property type="match status" value="1"/>
</dbReference>
<dbReference type="PANTHER" id="PTHR30612:SF0">
    <property type="entry name" value="CHLOROPLAST PROTEIN-TRANSPORTING ATPASE"/>
    <property type="match status" value="1"/>
</dbReference>
<dbReference type="Gene3D" id="3.90.1440.10">
    <property type="entry name" value="SecA, preprotein cross-linking domain"/>
    <property type="match status" value="1"/>
</dbReference>
<evidence type="ECO:0000256" key="8">
    <source>
        <dbReference type="ARBA" id="ARBA00022927"/>
    </source>
</evidence>
<evidence type="ECO:0000259" key="14">
    <source>
        <dbReference type="PROSITE" id="PS51194"/>
    </source>
</evidence>
<dbReference type="Pfam" id="PF21090">
    <property type="entry name" value="P-loop_SecA"/>
    <property type="match status" value="1"/>
</dbReference>
<dbReference type="EMBL" id="JABANU010000020">
    <property type="protein sequence ID" value="MBI5975598.1"/>
    <property type="molecule type" value="Genomic_DNA"/>
</dbReference>
<keyword evidence="5 12" id="KW-0963">Cytoplasm</keyword>